<protein>
    <submittedName>
        <fullName evidence="2">Transglutaminase family protein</fullName>
    </submittedName>
</protein>
<comment type="caution">
    <text evidence="2">The sequence shown here is derived from an EMBL/GenBank/DDBJ whole genome shotgun (WGS) entry which is preliminary data.</text>
</comment>
<dbReference type="EMBL" id="WUPT01000002">
    <property type="protein sequence ID" value="MXQ08583.1"/>
    <property type="molecule type" value="Genomic_DNA"/>
</dbReference>
<dbReference type="InterPro" id="IPR013589">
    <property type="entry name" value="Bac_transglu_N"/>
</dbReference>
<dbReference type="RefSeq" id="WP_160764496.1">
    <property type="nucleotide sequence ID" value="NZ_WUPT01000002.1"/>
</dbReference>
<reference evidence="2 3" key="2">
    <citation type="submission" date="2020-03" db="EMBL/GenBank/DDBJ databases">
        <title>Kangsaoukella pontilimi gen. nov., sp. nov., a new member of the family Rhodobacteraceae isolated from a tidal mudflat.</title>
        <authorList>
            <person name="Kim I.S."/>
        </authorList>
    </citation>
    <scope>NUCLEOTIDE SEQUENCE [LARGE SCALE GENOMIC DNA]</scope>
    <source>
        <strain evidence="2 3">GH1-50</strain>
    </source>
</reference>
<evidence type="ECO:0000313" key="2">
    <source>
        <dbReference type="EMBL" id="MXQ08583.1"/>
    </source>
</evidence>
<dbReference type="Pfam" id="PF08379">
    <property type="entry name" value="Bact_transglu_N"/>
    <property type="match status" value="1"/>
</dbReference>
<sequence length="268" mass="28630">MRLNVTHKTTYRFDQPIRRVVQSLRLWPSEFEGQIATEWNVDIPGSVRGSAFRNGAGDWIETSTVTGPIDEVMVTVTGTVETTDLSGVLRGHRERVPPEAYLRTTRFTRPDTALAKLAEGATKGADSPLKAAHDLANAIRDAIAYTPGETDSHTTASEALAKGAGVCQDHTHALIAAAQTLEIPARYVVGYLHAEGSIAEASHAWAELWVEGLGWVGFDPANGVSPDENYIRIGSGLDSVDAALIRGVSQGAGSEELDVDVQVSAADQ</sequence>
<dbReference type="SMART" id="SM00460">
    <property type="entry name" value="TGc"/>
    <property type="match status" value="1"/>
</dbReference>
<accession>A0A7C9IRB5</accession>
<reference evidence="2 3" key="1">
    <citation type="submission" date="2019-12" db="EMBL/GenBank/DDBJ databases">
        <authorList>
            <person name="Lee S.D."/>
        </authorList>
    </citation>
    <scope>NUCLEOTIDE SEQUENCE [LARGE SCALE GENOMIC DNA]</scope>
    <source>
        <strain evidence="2 3">GH1-50</strain>
    </source>
</reference>
<keyword evidence="3" id="KW-1185">Reference proteome</keyword>
<proteinExistence type="predicted"/>
<feature type="domain" description="Transglutaminase-like" evidence="1">
    <location>
        <begin position="159"/>
        <end position="222"/>
    </location>
</feature>
<dbReference type="Pfam" id="PF01841">
    <property type="entry name" value="Transglut_core"/>
    <property type="match status" value="1"/>
</dbReference>
<dbReference type="PANTHER" id="PTHR33490:SF6">
    <property type="entry name" value="SLL1049 PROTEIN"/>
    <property type="match status" value="1"/>
</dbReference>
<dbReference type="InterPro" id="IPR038765">
    <property type="entry name" value="Papain-like_cys_pep_sf"/>
</dbReference>
<dbReference type="PANTHER" id="PTHR33490">
    <property type="entry name" value="BLR5614 PROTEIN-RELATED"/>
    <property type="match status" value="1"/>
</dbReference>
<dbReference type="AlphaFoldDB" id="A0A7C9IRB5"/>
<evidence type="ECO:0000259" key="1">
    <source>
        <dbReference type="SMART" id="SM00460"/>
    </source>
</evidence>
<dbReference type="InterPro" id="IPR002931">
    <property type="entry name" value="Transglutaminase-like"/>
</dbReference>
<name>A0A7C9IRB5_9RHOB</name>
<dbReference type="Gene3D" id="3.10.620.30">
    <property type="match status" value="1"/>
</dbReference>
<dbReference type="SUPFAM" id="SSF54001">
    <property type="entry name" value="Cysteine proteinases"/>
    <property type="match status" value="1"/>
</dbReference>
<evidence type="ECO:0000313" key="3">
    <source>
        <dbReference type="Proteomes" id="UP000480350"/>
    </source>
</evidence>
<dbReference type="Proteomes" id="UP000480350">
    <property type="component" value="Unassembled WGS sequence"/>
</dbReference>
<organism evidence="2 3">
    <name type="scientific">Kangsaoukella pontilimi</name>
    <dbReference type="NCBI Taxonomy" id="2691042"/>
    <lineage>
        <taxon>Bacteria</taxon>
        <taxon>Pseudomonadati</taxon>
        <taxon>Pseudomonadota</taxon>
        <taxon>Alphaproteobacteria</taxon>
        <taxon>Rhodobacterales</taxon>
        <taxon>Paracoccaceae</taxon>
        <taxon>Kangsaoukella</taxon>
    </lineage>
</organism>
<gene>
    <name evidence="2" type="ORF">GQ651_12065</name>
</gene>